<name>Q755I0_EREGS</name>
<organism evidence="4 5">
    <name type="scientific">Eremothecium gossypii (strain ATCC 10895 / CBS 109.51 / FGSC 9923 / NRRL Y-1056)</name>
    <name type="common">Yeast</name>
    <name type="synonym">Ashbya gossypii</name>
    <dbReference type="NCBI Taxonomy" id="284811"/>
    <lineage>
        <taxon>Eukaryota</taxon>
        <taxon>Fungi</taxon>
        <taxon>Dikarya</taxon>
        <taxon>Ascomycota</taxon>
        <taxon>Saccharomycotina</taxon>
        <taxon>Saccharomycetes</taxon>
        <taxon>Saccharomycetales</taxon>
        <taxon>Saccharomycetaceae</taxon>
        <taxon>Eremothecium</taxon>
    </lineage>
</organism>
<evidence type="ECO:0000256" key="2">
    <source>
        <dbReference type="ARBA" id="ARBA00022737"/>
    </source>
</evidence>
<dbReference type="Proteomes" id="UP000000591">
    <property type="component" value="Chromosome VI"/>
</dbReference>
<protein>
    <submittedName>
        <fullName evidence="4">AFL157Cp</fullName>
    </submittedName>
</protein>
<dbReference type="PROSITE" id="PS00678">
    <property type="entry name" value="WD_REPEATS_1"/>
    <property type="match status" value="1"/>
</dbReference>
<feature type="repeat" description="WD" evidence="3">
    <location>
        <begin position="339"/>
        <end position="373"/>
    </location>
</feature>
<dbReference type="GO" id="GO:0005634">
    <property type="term" value="C:nucleus"/>
    <property type="evidence" value="ECO:0000318"/>
    <property type="project" value="GO_Central"/>
</dbReference>
<dbReference type="HOGENOM" id="CLU_013694_4_0_1"/>
<dbReference type="InterPro" id="IPR019775">
    <property type="entry name" value="WD40_repeat_CS"/>
</dbReference>
<dbReference type="FunCoup" id="Q755I0">
    <property type="interactions" value="898"/>
</dbReference>
<dbReference type="InterPro" id="IPR001680">
    <property type="entry name" value="WD40_rpt"/>
</dbReference>
<reference evidence="4 5" key="1">
    <citation type="journal article" date="2004" name="Science">
        <title>The Ashbya gossypii genome as a tool for mapping the ancient Saccharomyces cerevisiae genome.</title>
        <authorList>
            <person name="Dietrich F.S."/>
            <person name="Voegeli S."/>
            <person name="Brachat S."/>
            <person name="Lerch A."/>
            <person name="Gates K."/>
            <person name="Steiner S."/>
            <person name="Mohr C."/>
            <person name="Pohlmann R."/>
            <person name="Luedi P."/>
            <person name="Choi S."/>
            <person name="Wing R.A."/>
            <person name="Flavier A."/>
            <person name="Gaffney T.D."/>
            <person name="Philippsen P."/>
        </authorList>
    </citation>
    <scope>NUCLEOTIDE SEQUENCE [LARGE SCALE GENOMIC DNA]</scope>
    <source>
        <strain evidence="5">ATCC 10895 / CBS 109.51 / FGSC 9923 / NRRL Y-1056</strain>
    </source>
</reference>
<feature type="repeat" description="WD" evidence="3">
    <location>
        <begin position="160"/>
        <end position="202"/>
    </location>
</feature>
<dbReference type="OMA" id="TIAMDAC"/>
<dbReference type="STRING" id="284811.Q755I0"/>
<keyword evidence="1 3" id="KW-0853">WD repeat</keyword>
<dbReference type="InterPro" id="IPR045159">
    <property type="entry name" value="DCAF7-like"/>
</dbReference>
<reference evidence="5" key="2">
    <citation type="journal article" date="2013" name="G3 (Bethesda)">
        <title>Genomes of Ashbya fungi isolated from insects reveal four mating-type loci, numerous translocations, lack of transposons, and distinct gene duplications.</title>
        <authorList>
            <person name="Dietrich F.S."/>
            <person name="Voegeli S."/>
            <person name="Kuo S."/>
            <person name="Philippsen P."/>
        </authorList>
    </citation>
    <scope>GENOME REANNOTATION</scope>
    <source>
        <strain evidence="5">ATCC 10895 / CBS 109.51 / FGSC 9923 / NRRL Y-1056</strain>
    </source>
</reference>
<proteinExistence type="predicted"/>
<dbReference type="SMART" id="SM00320">
    <property type="entry name" value="WD40"/>
    <property type="match status" value="4"/>
</dbReference>
<dbReference type="KEGG" id="ago:AGOS_AFL157C"/>
<dbReference type="RefSeq" id="NP_985393.2">
    <property type="nucleotide sequence ID" value="NM_210747.2"/>
</dbReference>
<dbReference type="eggNOG" id="KOG0290">
    <property type="taxonomic scope" value="Eukaryota"/>
</dbReference>
<dbReference type="PROSITE" id="PS50294">
    <property type="entry name" value="WD_REPEATS_REGION"/>
    <property type="match status" value="1"/>
</dbReference>
<keyword evidence="2" id="KW-0677">Repeat</keyword>
<dbReference type="InParanoid" id="Q755I0"/>
<dbReference type="SUPFAM" id="SSF50978">
    <property type="entry name" value="WD40 repeat-like"/>
    <property type="match status" value="1"/>
</dbReference>
<evidence type="ECO:0000256" key="3">
    <source>
        <dbReference type="PROSITE-ProRule" id="PRU00221"/>
    </source>
</evidence>
<evidence type="ECO:0000313" key="5">
    <source>
        <dbReference type="Proteomes" id="UP000000591"/>
    </source>
</evidence>
<dbReference type="OrthoDB" id="1284551at2759"/>
<evidence type="ECO:0000256" key="1">
    <source>
        <dbReference type="ARBA" id="ARBA00022574"/>
    </source>
</evidence>
<evidence type="ECO:0000313" key="4">
    <source>
        <dbReference type="EMBL" id="AAS53217.2"/>
    </source>
</evidence>
<dbReference type="InterPro" id="IPR015943">
    <property type="entry name" value="WD40/YVTN_repeat-like_dom_sf"/>
</dbReference>
<accession>Q755I0</accession>
<dbReference type="GeneID" id="4621619"/>
<sequence length="438" mass="48620">MDYRGGKRSSISFGSYQRPMEQFQNAGGGIYQRQSPMLYHPRSLEVGAPHAYCADLPSPQFAVDWDACDRVAIGSYKEDAFNKLTVLQATPDLSHWDSVAQASVIYPLSKIQWMPKGTGKLATCSDSLRIWSVEEQLHEQLNLSLVKYGKSLGEVSNGRMLGQLPPVTSFDWNALDTNLILSSSIDTTCTVWDLQASNYVKTQLIAHDSEVFDAKFLTQSSNLFASCGGDGSVRVFDLRCLAHSTIIYEPQQQVQGQTPSQTQVHTLAAHEQDGQLQKNSQSSALSSSASSSLGALDNCALLRLEPSPFDPNILATIQQDSNVVIILDMRYPGSPMLLLEGHAAPVNQLKWHPSKPNVLATCGDDCQILYWDLLELLSASQVWTGLTQQRWSTTSTVRTLETPQMSYTAQYEVNNFVWRPSGDWIGYTAGKRFYNIRM</sequence>
<dbReference type="EMBL" id="AE016819">
    <property type="protein sequence ID" value="AAS53217.2"/>
    <property type="molecule type" value="Genomic_DNA"/>
</dbReference>
<dbReference type="InterPro" id="IPR036322">
    <property type="entry name" value="WD40_repeat_dom_sf"/>
</dbReference>
<keyword evidence="5" id="KW-1185">Reference proteome</keyword>
<dbReference type="Gene3D" id="2.130.10.10">
    <property type="entry name" value="YVTN repeat-like/Quinoprotein amine dehydrogenase"/>
    <property type="match status" value="1"/>
</dbReference>
<dbReference type="PANTHER" id="PTHR19919">
    <property type="entry name" value="WD REPEAT CONTAINING PROTEIN"/>
    <property type="match status" value="1"/>
</dbReference>
<dbReference type="Pfam" id="PF00400">
    <property type="entry name" value="WD40"/>
    <property type="match status" value="3"/>
</dbReference>
<gene>
    <name evidence="4" type="ORF">AGOS_AFL157C</name>
</gene>
<dbReference type="PROSITE" id="PS50082">
    <property type="entry name" value="WD_REPEATS_2"/>
    <property type="match status" value="2"/>
</dbReference>
<dbReference type="AlphaFoldDB" id="Q755I0"/>